<dbReference type="Pfam" id="PF00364">
    <property type="entry name" value="Biotin_lipoyl"/>
    <property type="match status" value="1"/>
</dbReference>
<dbReference type="GO" id="GO:0005737">
    <property type="term" value="C:cytoplasm"/>
    <property type="evidence" value="ECO:0007669"/>
    <property type="project" value="TreeGrafter"/>
</dbReference>
<dbReference type="PROSITE" id="PS00189">
    <property type="entry name" value="LIPOYL"/>
    <property type="match status" value="1"/>
</dbReference>
<name>A0A2K1P9G4_9BACT</name>
<dbReference type="EMBL" id="AZRN01000021">
    <property type="protein sequence ID" value="PNR99431.1"/>
    <property type="molecule type" value="Genomic_DNA"/>
</dbReference>
<dbReference type="Proteomes" id="UP000236604">
    <property type="component" value="Unassembled WGS sequence"/>
</dbReference>
<evidence type="ECO:0000256" key="3">
    <source>
        <dbReference type="ARBA" id="ARBA00022823"/>
    </source>
</evidence>
<protein>
    <submittedName>
        <fullName evidence="6">Biotin attachment protein</fullName>
    </submittedName>
</protein>
<dbReference type="InterPro" id="IPR003016">
    <property type="entry name" value="2-oxoA_DH_lipoyl-BS"/>
</dbReference>
<dbReference type="PANTHER" id="PTHR43178:SF5">
    <property type="entry name" value="LIPOAMIDE ACYLTRANSFERASE COMPONENT OF BRANCHED-CHAIN ALPHA-KETO ACID DEHYDROGENASE COMPLEX, MITOCHONDRIAL"/>
    <property type="match status" value="1"/>
</dbReference>
<keyword evidence="2" id="KW-0808">Transferase</keyword>
<dbReference type="GO" id="GO:0031405">
    <property type="term" value="F:lipoic acid binding"/>
    <property type="evidence" value="ECO:0007669"/>
    <property type="project" value="TreeGrafter"/>
</dbReference>
<evidence type="ECO:0000256" key="2">
    <source>
        <dbReference type="ARBA" id="ARBA00022679"/>
    </source>
</evidence>
<comment type="cofactor">
    <cofactor evidence="1">
        <name>(R)-lipoate</name>
        <dbReference type="ChEBI" id="CHEBI:83088"/>
    </cofactor>
</comment>
<evidence type="ECO:0000256" key="1">
    <source>
        <dbReference type="ARBA" id="ARBA00001938"/>
    </source>
</evidence>
<evidence type="ECO:0000313" key="6">
    <source>
        <dbReference type="EMBL" id="PNR99431.1"/>
    </source>
</evidence>
<dbReference type="CDD" id="cd06849">
    <property type="entry name" value="lipoyl_domain"/>
    <property type="match status" value="1"/>
</dbReference>
<dbReference type="InterPro" id="IPR050743">
    <property type="entry name" value="2-oxoacid_DH_E2_comp"/>
</dbReference>
<dbReference type="SUPFAM" id="SSF51230">
    <property type="entry name" value="Single hybrid motif"/>
    <property type="match status" value="1"/>
</dbReference>
<comment type="caution">
    <text evidence="6">The sequence shown here is derived from an EMBL/GenBank/DDBJ whole genome shotgun (WGS) entry which is preliminary data.</text>
</comment>
<keyword evidence="7" id="KW-1185">Reference proteome</keyword>
<reference evidence="6 7" key="1">
    <citation type="submission" date="2013-12" db="EMBL/GenBank/DDBJ databases">
        <title>Comparative genomics of Petrotoga isolates.</title>
        <authorList>
            <person name="Nesbo C.L."/>
            <person name="Charchuk R."/>
            <person name="Chow K."/>
        </authorList>
    </citation>
    <scope>NUCLEOTIDE SEQUENCE [LARGE SCALE GENOMIC DNA]</scope>
    <source>
        <strain evidence="6 7">DSM 14811</strain>
    </source>
</reference>
<dbReference type="PROSITE" id="PS50968">
    <property type="entry name" value="BIOTINYL_LIPOYL"/>
    <property type="match status" value="1"/>
</dbReference>
<dbReference type="InterPro" id="IPR011053">
    <property type="entry name" value="Single_hybrid_motif"/>
</dbReference>
<dbReference type="AlphaFoldDB" id="A0A2K1P9G4"/>
<dbReference type="RefSeq" id="WP_103077060.1">
    <property type="nucleotide sequence ID" value="NZ_AZRN01000021.1"/>
</dbReference>
<dbReference type="GO" id="GO:0016407">
    <property type="term" value="F:acetyltransferase activity"/>
    <property type="evidence" value="ECO:0007669"/>
    <property type="project" value="TreeGrafter"/>
</dbReference>
<dbReference type="Gene3D" id="2.40.50.100">
    <property type="match status" value="1"/>
</dbReference>
<evidence type="ECO:0000313" key="7">
    <source>
        <dbReference type="Proteomes" id="UP000236604"/>
    </source>
</evidence>
<keyword evidence="3" id="KW-0450">Lipoyl</keyword>
<keyword evidence="4" id="KW-0012">Acyltransferase</keyword>
<accession>A0A2K1P9G4</accession>
<evidence type="ECO:0000256" key="4">
    <source>
        <dbReference type="ARBA" id="ARBA00023315"/>
    </source>
</evidence>
<sequence length="80" mass="8946">MVVDVTVPKWGLTMKEAEIVKWYKNEGERVEKGEPLVQVMTEKITNDIEAPASGILKTIMKKKGDSAEVAEKIAEIETNE</sequence>
<organism evidence="6 7">
    <name type="scientific">Petrotoga mexicana DSM 14811</name>
    <dbReference type="NCBI Taxonomy" id="1122954"/>
    <lineage>
        <taxon>Bacteria</taxon>
        <taxon>Thermotogati</taxon>
        <taxon>Thermotogota</taxon>
        <taxon>Thermotogae</taxon>
        <taxon>Petrotogales</taxon>
        <taxon>Petrotogaceae</taxon>
        <taxon>Petrotoga</taxon>
    </lineage>
</organism>
<dbReference type="InterPro" id="IPR000089">
    <property type="entry name" value="Biotin_lipoyl"/>
</dbReference>
<proteinExistence type="predicted"/>
<gene>
    <name evidence="6" type="ORF">X927_05500</name>
</gene>
<feature type="domain" description="Lipoyl-binding" evidence="5">
    <location>
        <begin position="2"/>
        <end position="77"/>
    </location>
</feature>
<evidence type="ECO:0000259" key="5">
    <source>
        <dbReference type="PROSITE" id="PS50968"/>
    </source>
</evidence>
<dbReference type="PANTHER" id="PTHR43178">
    <property type="entry name" value="DIHYDROLIPOAMIDE ACETYLTRANSFERASE COMPONENT OF PYRUVATE DEHYDROGENASE COMPLEX"/>
    <property type="match status" value="1"/>
</dbReference>